<evidence type="ECO:0000313" key="4">
    <source>
        <dbReference type="EMBL" id="MFC3674788.1"/>
    </source>
</evidence>
<gene>
    <name evidence="3" type="primary">ureD</name>
    <name evidence="4" type="ORF">ACFOOQ_04480</name>
</gene>
<dbReference type="Proteomes" id="UP001595711">
    <property type="component" value="Unassembled WGS sequence"/>
</dbReference>
<organism evidence="4 5">
    <name type="scientific">Ferrovibrio xuzhouensis</name>
    <dbReference type="NCBI Taxonomy" id="1576914"/>
    <lineage>
        <taxon>Bacteria</taxon>
        <taxon>Pseudomonadati</taxon>
        <taxon>Pseudomonadota</taxon>
        <taxon>Alphaproteobacteria</taxon>
        <taxon>Rhodospirillales</taxon>
        <taxon>Rhodospirillaceae</taxon>
        <taxon>Ferrovibrio</taxon>
    </lineage>
</organism>
<comment type="similarity">
    <text evidence="1 3">Belongs to the UreD family.</text>
</comment>
<comment type="caution">
    <text evidence="4">The sequence shown here is derived from an EMBL/GenBank/DDBJ whole genome shotgun (WGS) entry which is preliminary data.</text>
</comment>
<evidence type="ECO:0000256" key="2">
    <source>
        <dbReference type="ARBA" id="ARBA00023186"/>
    </source>
</evidence>
<evidence type="ECO:0000313" key="5">
    <source>
        <dbReference type="Proteomes" id="UP001595711"/>
    </source>
</evidence>
<comment type="subcellular location">
    <subcellularLocation>
        <location evidence="3">Cytoplasm</location>
    </subcellularLocation>
</comment>
<proteinExistence type="inferred from homology"/>
<dbReference type="HAMAP" id="MF_01384">
    <property type="entry name" value="UreD"/>
    <property type="match status" value="1"/>
</dbReference>
<keyword evidence="5" id="KW-1185">Reference proteome</keyword>
<sequence length="281" mass="30220">MTQRLQRAQGRLALGFAAPVAAGGPSRLADLFQHDPCRALLPAPDPGEPTTAILITTSGGLTGGDRLDLAVTAGAGSDVLCTPQAAEKIYRAETDEAAAIDLRLTVGNAARLEWLPQEMILFDGARLRRRIRIDLNGADARLLAGDITVFGRIARGERFGHGLLADRWELRRDGHLLWADALRLDGEIAARLAHPAGFAGAVAQGVILSVAPDPAVLRDRLRAMMTEEAMTGAGATVIGDLLLVRLLDGDAARLRRHFGRLWALLRAGLGRPDRMPRLWHL</sequence>
<keyword evidence="2 3" id="KW-0143">Chaperone</keyword>
<evidence type="ECO:0000256" key="3">
    <source>
        <dbReference type="HAMAP-Rule" id="MF_01384"/>
    </source>
</evidence>
<name>A0ABV7VF32_9PROT</name>
<keyword evidence="3" id="KW-0963">Cytoplasm</keyword>
<dbReference type="InterPro" id="IPR002669">
    <property type="entry name" value="UreD"/>
</dbReference>
<dbReference type="PANTHER" id="PTHR33643:SF1">
    <property type="entry name" value="UREASE ACCESSORY PROTEIN D"/>
    <property type="match status" value="1"/>
</dbReference>
<comment type="subunit">
    <text evidence="3">UreD, UreF and UreG form a complex that acts as a GTP-hydrolysis-dependent molecular chaperone, activating the urease apoprotein by helping to assemble the nickel containing metallocenter of UreC. The UreE protein probably delivers the nickel.</text>
</comment>
<protein>
    <recommendedName>
        <fullName evidence="3">Urease accessory protein UreD</fullName>
    </recommendedName>
</protein>
<dbReference type="EMBL" id="JBHRYJ010000001">
    <property type="protein sequence ID" value="MFC3674788.1"/>
    <property type="molecule type" value="Genomic_DNA"/>
</dbReference>
<keyword evidence="3" id="KW-0996">Nickel insertion</keyword>
<reference evidence="5" key="1">
    <citation type="journal article" date="2019" name="Int. J. Syst. Evol. Microbiol.">
        <title>The Global Catalogue of Microorganisms (GCM) 10K type strain sequencing project: providing services to taxonomists for standard genome sequencing and annotation.</title>
        <authorList>
            <consortium name="The Broad Institute Genomics Platform"/>
            <consortium name="The Broad Institute Genome Sequencing Center for Infectious Disease"/>
            <person name="Wu L."/>
            <person name="Ma J."/>
        </authorList>
    </citation>
    <scope>NUCLEOTIDE SEQUENCE [LARGE SCALE GENOMIC DNA]</scope>
    <source>
        <strain evidence="5">KCTC 42182</strain>
    </source>
</reference>
<dbReference type="PANTHER" id="PTHR33643">
    <property type="entry name" value="UREASE ACCESSORY PROTEIN D"/>
    <property type="match status" value="1"/>
</dbReference>
<dbReference type="RefSeq" id="WP_379722243.1">
    <property type="nucleotide sequence ID" value="NZ_JBHRYJ010000001.1"/>
</dbReference>
<dbReference type="Pfam" id="PF01774">
    <property type="entry name" value="UreD"/>
    <property type="match status" value="1"/>
</dbReference>
<evidence type="ECO:0000256" key="1">
    <source>
        <dbReference type="ARBA" id="ARBA00007177"/>
    </source>
</evidence>
<comment type="function">
    <text evidence="3">Required for maturation of urease via the functional incorporation of the urease nickel metallocenter.</text>
</comment>
<accession>A0ABV7VF32</accession>